<feature type="compositionally biased region" description="Basic residues" evidence="24">
    <location>
        <begin position="95"/>
        <end position="115"/>
    </location>
</feature>
<dbReference type="GO" id="GO:0030015">
    <property type="term" value="C:CCR4-NOT core complex"/>
    <property type="evidence" value="ECO:0007669"/>
    <property type="project" value="EnsemblFungi"/>
</dbReference>
<dbReference type="SUPFAM" id="SSF56219">
    <property type="entry name" value="DNase I-like"/>
    <property type="match status" value="1"/>
</dbReference>
<keyword evidence="16" id="KW-0805">Transcription regulation</keyword>
<evidence type="ECO:0000256" key="22">
    <source>
        <dbReference type="ARBA" id="ARBA00033317"/>
    </source>
</evidence>
<dbReference type="GO" id="GO:0004535">
    <property type="term" value="F:poly(A)-specific ribonuclease activity"/>
    <property type="evidence" value="ECO:0007669"/>
    <property type="project" value="UniProtKB-EC"/>
</dbReference>
<evidence type="ECO:0000313" key="27">
    <source>
        <dbReference type="Proteomes" id="UP000019373"/>
    </source>
</evidence>
<dbReference type="Gene3D" id="3.80.10.10">
    <property type="entry name" value="Ribonuclease Inhibitor"/>
    <property type="match status" value="1"/>
</dbReference>
<evidence type="ECO:0000256" key="14">
    <source>
        <dbReference type="ARBA" id="ARBA00022842"/>
    </source>
</evidence>
<sequence>MADGQYRFHQPGAGPFYYQHNQHNAQRGLNRAGSPPGGRRPFSNDTPSPSRSPANPSTAHSAFNMYQHGGHQGQHVMMNGQNHRGYGMQQMSKFQHNHHPHHNQASHHHNQHHQGGHINHQYNHSGGGSLPAPSSHFSQPHQNGVSENQQDDMDEPGGEHWQAQQQWAEEARANASPHHQARTVAQVSKHLSLGPSQTGNEEVQEEERNRPVTVPKGGRQGWTAIDLGGQGLRALSDVLFRYDFLQKLYLNHNNLDHLPLTIGRLKCLVELDVSGNQLRELPAEIGMLTNLERLMLVDNHLRTLPYELGHLYKLSALGVEGNPLNEDDMKRIMHMSTKEFIEFLRDGMPAPEPPVGRDWLALEDTSNTTSPTEKFSAFSYNILCDRYATKSQYGYAPARVLDWEHRKEIILGEILTQDPDIVCLQELDKYNYDEFFRPKLAESGYKGYFAQKSRHETAPSDQARHIDGCGTFFKEKKYILLDSQHLNFGRKAVERSGRHASADMINRVWQRDDIGTVVLLENRATGSRMIVANAHFYWDPAYKDVKLIQVAVLMEELTRLAEEYAKMPACKNKKVFQFSDAEDNGEPMPEPGPSQEYSSGPQLPVIICGDFNSGKDSAVYDLLSNGNLGSRHEDLGDRNYGTFSEAGISHPFTLKSAYSSVGELSFTNYTPGFTDVLDYIWYSSNSLRVSGLLGDVDMEYLQRVPGFPNFHFPSDHLALMAEFVVSGPKKLKVTEADFGSGSQRDGK</sequence>
<keyword evidence="11" id="KW-0677">Repeat</keyword>
<evidence type="ECO:0000256" key="17">
    <source>
        <dbReference type="ARBA" id="ARBA00023163"/>
    </source>
</evidence>
<dbReference type="SUPFAM" id="SSF52058">
    <property type="entry name" value="L domain-like"/>
    <property type="match status" value="1"/>
</dbReference>
<feature type="compositionally biased region" description="Polar residues" evidence="24">
    <location>
        <begin position="135"/>
        <end position="148"/>
    </location>
</feature>
<dbReference type="GO" id="GO:0005634">
    <property type="term" value="C:nucleus"/>
    <property type="evidence" value="ECO:0007669"/>
    <property type="project" value="UniProtKB-SubCell"/>
</dbReference>
<feature type="region of interest" description="Disordered" evidence="24">
    <location>
        <begin position="1"/>
        <end position="65"/>
    </location>
</feature>
<dbReference type="Proteomes" id="UP000019373">
    <property type="component" value="Unassembled WGS sequence"/>
</dbReference>
<comment type="function">
    <text evidence="23">Acts as a catalytic component of the CCR4-NOT core complex, which in the nucleus seems to be a general transcription factor, and in the cytoplasm the major mRNA deadenylase involved in mRNA turnover. Ccr4 has 3'-5' RNase activity with a strong preference for polyadenylated substrates and also low exonuclease activity towards single-stranded DNA.</text>
</comment>
<comment type="subcellular location">
    <subcellularLocation>
        <location evidence="4">Cytoplasm</location>
    </subcellularLocation>
    <subcellularLocation>
        <location evidence="3">Nucleus</location>
    </subcellularLocation>
</comment>
<reference evidence="27" key="1">
    <citation type="journal article" date="2014" name="BMC Genomics">
        <title>Genome characteristics reveal the impact of lichenization on lichen-forming fungus Endocarpon pusillum Hedwig (Verrucariales, Ascomycota).</title>
        <authorList>
            <person name="Wang Y.-Y."/>
            <person name="Liu B."/>
            <person name="Zhang X.-Y."/>
            <person name="Zhou Q.-M."/>
            <person name="Zhang T."/>
            <person name="Li H."/>
            <person name="Yu Y.-F."/>
            <person name="Zhang X.-L."/>
            <person name="Hao X.-Y."/>
            <person name="Wang M."/>
            <person name="Wang L."/>
            <person name="Wei J.-C."/>
        </authorList>
    </citation>
    <scope>NUCLEOTIDE SEQUENCE [LARGE SCALE GENOMIC DNA]</scope>
    <source>
        <strain evidence="27">Z07020 / HMAS-L-300199</strain>
    </source>
</reference>
<dbReference type="InterPro" id="IPR036691">
    <property type="entry name" value="Endo/exonu/phosph_ase_sf"/>
</dbReference>
<dbReference type="PANTHER" id="PTHR12121:SF100">
    <property type="entry name" value="POLY(A)-SPECIFIC RIBONUCLEASE"/>
    <property type="match status" value="1"/>
</dbReference>
<keyword evidence="13" id="KW-0269">Exonuclease</keyword>
<dbReference type="GeneID" id="19242125"/>
<feature type="domain" description="Endonuclease/exonuclease/phosphatase" evidence="25">
    <location>
        <begin position="598"/>
        <end position="716"/>
    </location>
</feature>
<keyword evidence="10" id="KW-0479">Metal-binding</keyword>
<comment type="cofactor">
    <cofactor evidence="2">
        <name>Mg(2+)</name>
        <dbReference type="ChEBI" id="CHEBI:18420"/>
    </cofactor>
</comment>
<dbReference type="AlphaFoldDB" id="U1G9S5"/>
<dbReference type="GO" id="GO:0046872">
    <property type="term" value="F:metal ion binding"/>
    <property type="evidence" value="ECO:0007669"/>
    <property type="project" value="UniProtKB-KW"/>
</dbReference>
<evidence type="ECO:0000256" key="6">
    <source>
        <dbReference type="ARBA" id="ARBA00012161"/>
    </source>
</evidence>
<keyword evidence="27" id="KW-1185">Reference proteome</keyword>
<evidence type="ECO:0000256" key="4">
    <source>
        <dbReference type="ARBA" id="ARBA00004496"/>
    </source>
</evidence>
<keyword evidence="7" id="KW-0963">Cytoplasm</keyword>
<proteinExistence type="inferred from homology"/>
<organism evidence="26 27">
    <name type="scientific">Endocarpon pusillum (strain Z07020 / HMAS-L-300199)</name>
    <name type="common">Lichen-forming fungus</name>
    <dbReference type="NCBI Taxonomy" id="1263415"/>
    <lineage>
        <taxon>Eukaryota</taxon>
        <taxon>Fungi</taxon>
        <taxon>Dikarya</taxon>
        <taxon>Ascomycota</taxon>
        <taxon>Pezizomycotina</taxon>
        <taxon>Eurotiomycetes</taxon>
        <taxon>Chaetothyriomycetidae</taxon>
        <taxon>Verrucariales</taxon>
        <taxon>Verrucariaceae</taxon>
        <taxon>Endocarpon</taxon>
    </lineage>
</organism>
<dbReference type="CDD" id="cd09097">
    <property type="entry name" value="Deadenylase_CCR4"/>
    <property type="match status" value="1"/>
</dbReference>
<dbReference type="GO" id="GO:0000932">
    <property type="term" value="C:P-body"/>
    <property type="evidence" value="ECO:0007669"/>
    <property type="project" value="EnsemblFungi"/>
</dbReference>
<accession>U1G9S5</accession>
<keyword evidence="8" id="KW-0433">Leucine-rich repeat</keyword>
<dbReference type="Gene3D" id="3.60.10.10">
    <property type="entry name" value="Endonuclease/exonuclease/phosphatase"/>
    <property type="match status" value="1"/>
</dbReference>
<keyword evidence="18" id="KW-0539">Nucleus</keyword>
<evidence type="ECO:0000256" key="1">
    <source>
        <dbReference type="ARBA" id="ARBA00001663"/>
    </source>
</evidence>
<dbReference type="InterPro" id="IPR003591">
    <property type="entry name" value="Leu-rich_rpt_typical-subtyp"/>
</dbReference>
<evidence type="ECO:0000313" key="26">
    <source>
        <dbReference type="EMBL" id="ERF68753.1"/>
    </source>
</evidence>
<evidence type="ECO:0000256" key="15">
    <source>
        <dbReference type="ARBA" id="ARBA00022884"/>
    </source>
</evidence>
<keyword evidence="14" id="KW-0460">Magnesium</keyword>
<feature type="domain" description="Endonuclease/exonuclease/phosphatase" evidence="25">
    <location>
        <begin position="379"/>
        <end position="489"/>
    </location>
</feature>
<dbReference type="GO" id="GO:0000289">
    <property type="term" value="P:nuclear-transcribed mRNA poly(A) tail shortening"/>
    <property type="evidence" value="ECO:0007669"/>
    <property type="project" value="EnsemblFungi"/>
</dbReference>
<keyword evidence="12" id="KW-0378">Hydrolase</keyword>
<evidence type="ECO:0000256" key="18">
    <source>
        <dbReference type="ARBA" id="ARBA00023242"/>
    </source>
</evidence>
<evidence type="ECO:0000256" key="23">
    <source>
        <dbReference type="ARBA" id="ARBA00045495"/>
    </source>
</evidence>
<dbReference type="eggNOG" id="KOG0620">
    <property type="taxonomic scope" value="Eukaryota"/>
</dbReference>
<keyword evidence="15" id="KW-0694">RNA-binding</keyword>
<dbReference type="HOGENOM" id="CLU_016428_4_0_1"/>
<dbReference type="OMA" id="PHYYARA"/>
<keyword evidence="9" id="KW-0540">Nuclease</keyword>
<name>U1G9S5_ENDPU</name>
<dbReference type="OrthoDB" id="428734at2759"/>
<dbReference type="PANTHER" id="PTHR12121">
    <property type="entry name" value="CARBON CATABOLITE REPRESSOR PROTEIN 4"/>
    <property type="match status" value="1"/>
</dbReference>
<evidence type="ECO:0000259" key="25">
    <source>
        <dbReference type="Pfam" id="PF03372"/>
    </source>
</evidence>
<dbReference type="InterPro" id="IPR050410">
    <property type="entry name" value="CCR4/nocturin_mRNA_transcr"/>
</dbReference>
<dbReference type="InterPro" id="IPR032675">
    <property type="entry name" value="LRR_dom_sf"/>
</dbReference>
<dbReference type="EC" id="3.1.13.4" evidence="6"/>
<dbReference type="FunFam" id="3.60.10.10:FF:000037">
    <property type="entry name" value="Glucose-repressible alcohol dehydrogenase transcriptional effector"/>
    <property type="match status" value="1"/>
</dbReference>
<feature type="compositionally biased region" description="Polar residues" evidence="24">
    <location>
        <begin position="43"/>
        <end position="61"/>
    </location>
</feature>
<gene>
    <name evidence="26" type="ORF">EPUS_07240</name>
</gene>
<dbReference type="InterPro" id="IPR005135">
    <property type="entry name" value="Endo/exonuclease/phosphatase"/>
</dbReference>
<evidence type="ECO:0000256" key="5">
    <source>
        <dbReference type="ARBA" id="ARBA00010774"/>
    </source>
</evidence>
<evidence type="ECO:0000256" key="16">
    <source>
        <dbReference type="ARBA" id="ARBA00023015"/>
    </source>
</evidence>
<dbReference type="Pfam" id="PF03372">
    <property type="entry name" value="Exo_endo_phos"/>
    <property type="match status" value="2"/>
</dbReference>
<dbReference type="GO" id="GO:0003723">
    <property type="term" value="F:RNA binding"/>
    <property type="evidence" value="ECO:0007669"/>
    <property type="project" value="UniProtKB-KW"/>
</dbReference>
<evidence type="ECO:0000256" key="2">
    <source>
        <dbReference type="ARBA" id="ARBA00001946"/>
    </source>
</evidence>
<feature type="region of interest" description="Disordered" evidence="24">
    <location>
        <begin position="580"/>
        <end position="599"/>
    </location>
</feature>
<evidence type="ECO:0000256" key="11">
    <source>
        <dbReference type="ARBA" id="ARBA00022737"/>
    </source>
</evidence>
<evidence type="ECO:0000256" key="9">
    <source>
        <dbReference type="ARBA" id="ARBA00022722"/>
    </source>
</evidence>
<feature type="region of interest" description="Disordered" evidence="24">
    <location>
        <begin position="95"/>
        <end position="217"/>
    </location>
</feature>
<evidence type="ECO:0000256" key="21">
    <source>
        <dbReference type="ARBA" id="ARBA00031469"/>
    </source>
</evidence>
<evidence type="ECO:0000256" key="20">
    <source>
        <dbReference type="ARBA" id="ARBA00030493"/>
    </source>
</evidence>
<evidence type="ECO:0000256" key="24">
    <source>
        <dbReference type="SAM" id="MobiDB-lite"/>
    </source>
</evidence>
<evidence type="ECO:0000256" key="7">
    <source>
        <dbReference type="ARBA" id="ARBA00022490"/>
    </source>
</evidence>
<evidence type="ECO:0000256" key="13">
    <source>
        <dbReference type="ARBA" id="ARBA00022839"/>
    </source>
</evidence>
<evidence type="ECO:0000256" key="19">
    <source>
        <dbReference type="ARBA" id="ARBA00023475"/>
    </source>
</evidence>
<keyword evidence="17" id="KW-0804">Transcription</keyword>
<evidence type="ECO:0000256" key="3">
    <source>
        <dbReference type="ARBA" id="ARBA00004123"/>
    </source>
</evidence>
<protein>
    <recommendedName>
        <fullName evidence="19">CCR4-Not complex 3'-5'-exoribonuclease subunit Ccr4</fullName>
        <ecNumber evidence="6">3.1.13.4</ecNumber>
    </recommendedName>
    <alternativeName>
        <fullName evidence="20">Carbon catabolite repressor protein 4</fullName>
    </alternativeName>
    <alternativeName>
        <fullName evidence="21">Cytoplasmic deadenylase</fullName>
    </alternativeName>
    <alternativeName>
        <fullName evidence="22">Glucose-repressible alcohol dehydrogenase transcriptional effector</fullName>
    </alternativeName>
</protein>
<evidence type="ECO:0000256" key="8">
    <source>
        <dbReference type="ARBA" id="ARBA00022614"/>
    </source>
</evidence>
<comment type="similarity">
    <text evidence="5">Belongs to the CCR4/nocturin family.</text>
</comment>
<comment type="catalytic activity">
    <reaction evidence="1">
        <text>Exonucleolytic cleavage of poly(A) to 5'-AMP.</text>
        <dbReference type="EC" id="3.1.13.4"/>
    </reaction>
</comment>
<evidence type="ECO:0000256" key="10">
    <source>
        <dbReference type="ARBA" id="ARBA00022723"/>
    </source>
</evidence>
<evidence type="ECO:0000256" key="12">
    <source>
        <dbReference type="ARBA" id="ARBA00022801"/>
    </source>
</evidence>
<dbReference type="FunFam" id="3.80.10.10:FF:000447">
    <property type="entry name" value="Glucose-repressible alcohol dehydrogenase transcriptional effector"/>
    <property type="match status" value="1"/>
</dbReference>
<dbReference type="EMBL" id="KE721494">
    <property type="protein sequence ID" value="ERF68753.1"/>
    <property type="molecule type" value="Genomic_DNA"/>
</dbReference>
<dbReference type="SMART" id="SM00369">
    <property type="entry name" value="LRR_TYP"/>
    <property type="match status" value="2"/>
</dbReference>
<dbReference type="RefSeq" id="XP_007805583.1">
    <property type="nucleotide sequence ID" value="XM_007807392.1"/>
</dbReference>